<dbReference type="Proteomes" id="UP000775547">
    <property type="component" value="Unassembled WGS sequence"/>
</dbReference>
<keyword evidence="2" id="KW-1185">Reference proteome</keyword>
<comment type="caution">
    <text evidence="1">The sequence shown here is derived from an EMBL/GenBank/DDBJ whole genome shotgun (WGS) entry which is preliminary data.</text>
</comment>
<gene>
    <name evidence="1" type="ORF">DXG03_003675</name>
</gene>
<evidence type="ECO:0000313" key="2">
    <source>
        <dbReference type="Proteomes" id="UP000775547"/>
    </source>
</evidence>
<dbReference type="AlphaFoldDB" id="A0A9P7G976"/>
<accession>A0A9P7G976</accession>
<name>A0A9P7G976_9AGAR</name>
<evidence type="ECO:0000313" key="1">
    <source>
        <dbReference type="EMBL" id="KAG5646352.1"/>
    </source>
</evidence>
<proteinExistence type="predicted"/>
<reference evidence="1" key="1">
    <citation type="submission" date="2020-07" db="EMBL/GenBank/DDBJ databases">
        <authorList>
            <person name="Nieuwenhuis M."/>
            <person name="Van De Peppel L.J.J."/>
        </authorList>
    </citation>
    <scope>NUCLEOTIDE SEQUENCE</scope>
    <source>
        <strain evidence="1">AP01</strain>
        <tissue evidence="1">Mycelium</tissue>
    </source>
</reference>
<organism evidence="1 2">
    <name type="scientific">Asterophora parasitica</name>
    <dbReference type="NCBI Taxonomy" id="117018"/>
    <lineage>
        <taxon>Eukaryota</taxon>
        <taxon>Fungi</taxon>
        <taxon>Dikarya</taxon>
        <taxon>Basidiomycota</taxon>
        <taxon>Agaricomycotina</taxon>
        <taxon>Agaricomycetes</taxon>
        <taxon>Agaricomycetidae</taxon>
        <taxon>Agaricales</taxon>
        <taxon>Tricholomatineae</taxon>
        <taxon>Lyophyllaceae</taxon>
        <taxon>Asterophora</taxon>
    </lineage>
</organism>
<reference evidence="1" key="2">
    <citation type="submission" date="2021-10" db="EMBL/GenBank/DDBJ databases">
        <title>Phylogenomics reveals ancestral predisposition of the termite-cultivated fungus Termitomyces towards a domesticated lifestyle.</title>
        <authorList>
            <person name="Auxier B."/>
            <person name="Grum-Grzhimaylo A."/>
            <person name="Cardenas M.E."/>
            <person name="Lodge J.D."/>
            <person name="Laessoe T."/>
            <person name="Pedersen O."/>
            <person name="Smith M.E."/>
            <person name="Kuyper T.W."/>
            <person name="Franco-Molano E.A."/>
            <person name="Baroni T.J."/>
            <person name="Aanen D.K."/>
        </authorList>
    </citation>
    <scope>NUCLEOTIDE SEQUENCE</scope>
    <source>
        <strain evidence="1">AP01</strain>
        <tissue evidence="1">Mycelium</tissue>
    </source>
</reference>
<protein>
    <submittedName>
        <fullName evidence="1">Uncharacterized protein</fullName>
    </submittedName>
</protein>
<dbReference type="EMBL" id="JABCKV010000022">
    <property type="protein sequence ID" value="KAG5646352.1"/>
    <property type="molecule type" value="Genomic_DNA"/>
</dbReference>
<sequence length="76" mass="8130">MPSPSPSTSPEGHEAFANLKTWRTPTNTIQIESISARGCCGVFKIGVMLLVAINEVVALFNTLIGMCRAVLYGGFD</sequence>